<reference evidence="2 3" key="1">
    <citation type="journal article" date="2009" name="Science">
        <title>Green evolution and dynamic adaptations revealed by genomes of the marine picoeukaryotes Micromonas.</title>
        <authorList>
            <person name="Worden A.Z."/>
            <person name="Lee J.H."/>
            <person name="Mock T."/>
            <person name="Rouze P."/>
            <person name="Simmons M.P."/>
            <person name="Aerts A.L."/>
            <person name="Allen A.E."/>
            <person name="Cuvelier M.L."/>
            <person name="Derelle E."/>
            <person name="Everett M.V."/>
            <person name="Foulon E."/>
            <person name="Grimwood J."/>
            <person name="Gundlach H."/>
            <person name="Henrissat B."/>
            <person name="Napoli C."/>
            <person name="McDonald S.M."/>
            <person name="Parker M.S."/>
            <person name="Rombauts S."/>
            <person name="Salamov A."/>
            <person name="Von Dassow P."/>
            <person name="Badger J.H."/>
            <person name="Coutinho P.M."/>
            <person name="Demir E."/>
            <person name="Dubchak I."/>
            <person name="Gentemann C."/>
            <person name="Eikrem W."/>
            <person name="Gready J.E."/>
            <person name="John U."/>
            <person name="Lanier W."/>
            <person name="Lindquist E.A."/>
            <person name="Lucas S."/>
            <person name="Mayer K.F."/>
            <person name="Moreau H."/>
            <person name="Not F."/>
            <person name="Otillar R."/>
            <person name="Panaud O."/>
            <person name="Pangilinan J."/>
            <person name="Paulsen I."/>
            <person name="Piegu B."/>
            <person name="Poliakov A."/>
            <person name="Robbens S."/>
            <person name="Schmutz J."/>
            <person name="Toulza E."/>
            <person name="Wyss T."/>
            <person name="Zelensky A."/>
            <person name="Zhou K."/>
            <person name="Armbrust E.V."/>
            <person name="Bhattacharya D."/>
            <person name="Goodenough U.W."/>
            <person name="Van de Peer Y."/>
            <person name="Grigoriev I.V."/>
        </authorList>
    </citation>
    <scope>NUCLEOTIDE SEQUENCE [LARGE SCALE GENOMIC DNA]</scope>
    <source>
        <strain evidence="2 3">CCMP1545</strain>
    </source>
</reference>
<feature type="compositionally biased region" description="Basic and acidic residues" evidence="1">
    <location>
        <begin position="148"/>
        <end position="162"/>
    </location>
</feature>
<keyword evidence="3" id="KW-1185">Reference proteome</keyword>
<gene>
    <name evidence="2" type="ORF">MICPUCDRAFT_59192</name>
</gene>
<organism evidence="3">
    <name type="scientific">Micromonas pusilla (strain CCMP1545)</name>
    <name type="common">Picoplanktonic green alga</name>
    <dbReference type="NCBI Taxonomy" id="564608"/>
    <lineage>
        <taxon>Eukaryota</taxon>
        <taxon>Viridiplantae</taxon>
        <taxon>Chlorophyta</taxon>
        <taxon>Mamiellophyceae</taxon>
        <taxon>Mamiellales</taxon>
        <taxon>Mamiellaceae</taxon>
        <taxon>Micromonas</taxon>
    </lineage>
</organism>
<feature type="compositionally biased region" description="Gly residues" evidence="1">
    <location>
        <begin position="187"/>
        <end position="197"/>
    </location>
</feature>
<feature type="compositionally biased region" description="Low complexity" evidence="1">
    <location>
        <begin position="255"/>
        <end position="266"/>
    </location>
</feature>
<evidence type="ECO:0000313" key="3">
    <source>
        <dbReference type="Proteomes" id="UP000001876"/>
    </source>
</evidence>
<feature type="compositionally biased region" description="Low complexity" evidence="1">
    <location>
        <begin position="233"/>
        <end position="244"/>
    </location>
</feature>
<protein>
    <submittedName>
        <fullName evidence="2">Predicted protein</fullName>
    </submittedName>
</protein>
<accession>C1MWP0</accession>
<feature type="compositionally biased region" description="Low complexity" evidence="1">
    <location>
        <begin position="318"/>
        <end position="334"/>
    </location>
</feature>
<feature type="compositionally biased region" description="Basic and acidic residues" evidence="1">
    <location>
        <begin position="1"/>
        <end position="12"/>
    </location>
</feature>
<evidence type="ECO:0000313" key="2">
    <source>
        <dbReference type="EMBL" id="EEH55612.1"/>
    </source>
</evidence>
<dbReference type="Proteomes" id="UP000001876">
    <property type="component" value="Unassembled WGS sequence"/>
</dbReference>
<dbReference type="AlphaFoldDB" id="C1MWP0"/>
<dbReference type="KEGG" id="mpp:MICPUCDRAFT_59192"/>
<evidence type="ECO:0000256" key="1">
    <source>
        <dbReference type="SAM" id="MobiDB-lite"/>
    </source>
</evidence>
<feature type="region of interest" description="Disordered" evidence="1">
    <location>
        <begin position="229"/>
        <end position="288"/>
    </location>
</feature>
<feature type="compositionally biased region" description="Low complexity" evidence="1">
    <location>
        <begin position="198"/>
        <end position="212"/>
    </location>
</feature>
<dbReference type="OMA" id="TRTHSML"/>
<proteinExistence type="predicted"/>
<dbReference type="RefSeq" id="XP_003059660.1">
    <property type="nucleotide sequence ID" value="XM_003059614.1"/>
</dbReference>
<dbReference type="GeneID" id="9685399"/>
<sequence length="341" mass="35090">MARSDNAPHDDEPVIALDDDSVSDDGGSIDPTGGTDDEIPPGGTDGGECENYFGRAAKEGAAPAGTNPFASSAAIAPEDDWRAQMEVMRLLPIRPRSRCARRSLRTFPVVTLHPRSPFNEAKRQVEAQRIAREREEAIEREKEQLAAEMKGKKYEGRRKAGDPVEAATPASGGDRSARKIVRARRPTGGGGGGGGGTTTATGGSPADAALKAPAAPNPFAGFSLLAPAPAPAPAAETTTTTTTTKPSILSRLSGAPTPFVAPAPAVEDVEKEEEEEEEEAAATPAPVFAPSMFSFVPSKPVAAPAAPVVAATPPPTATTPAATTTTTTTKVKTPLAIELGL</sequence>
<feature type="region of interest" description="Disordered" evidence="1">
    <location>
        <begin position="304"/>
        <end position="341"/>
    </location>
</feature>
<feature type="compositionally biased region" description="Acidic residues" evidence="1">
    <location>
        <begin position="267"/>
        <end position="280"/>
    </location>
</feature>
<feature type="region of interest" description="Disordered" evidence="1">
    <location>
        <begin position="148"/>
        <end position="212"/>
    </location>
</feature>
<dbReference type="EMBL" id="GG663741">
    <property type="protein sequence ID" value="EEH55612.1"/>
    <property type="molecule type" value="Genomic_DNA"/>
</dbReference>
<feature type="region of interest" description="Disordered" evidence="1">
    <location>
        <begin position="1"/>
        <end position="51"/>
    </location>
</feature>
<name>C1MWP0_MICPC</name>